<keyword evidence="3" id="KW-1185">Reference proteome</keyword>
<dbReference type="EMBL" id="CAXAQS010000994">
    <property type="protein sequence ID" value="CAK9254203.1"/>
    <property type="molecule type" value="Genomic_DNA"/>
</dbReference>
<feature type="region of interest" description="Disordered" evidence="1">
    <location>
        <begin position="68"/>
        <end position="91"/>
    </location>
</feature>
<sequence>MTLYGEDVKKIMDDADDSLQEGIPQVEEYFRNPGEIKKTQESFFGFGKKRLPPEPVVDPAKSCQGCRSQSIESLGKTSSKPEQEKTAPRKISALSPASWKEVIVFVSLGMPETTLKQLAQEAEKTKVRLVVRGLLDNSFKNTMVRIQELKIPVEIDPTLFDLFQVERVPTFIRCVMTSEGAVKSGHDRLAGNIFIRDALEKFEKFGDLT</sequence>
<evidence type="ECO:0008006" key="4">
    <source>
        <dbReference type="Google" id="ProtNLM"/>
    </source>
</evidence>
<gene>
    <name evidence="2" type="ORF">CSSPJE1EN1_LOCUS29581</name>
</gene>
<evidence type="ECO:0000313" key="2">
    <source>
        <dbReference type="EMBL" id="CAK9254203.1"/>
    </source>
</evidence>
<reference evidence="2" key="1">
    <citation type="submission" date="2024-02" db="EMBL/GenBank/DDBJ databases">
        <authorList>
            <consortium name="ELIXIR-Norway"/>
            <consortium name="Elixir Norway"/>
        </authorList>
    </citation>
    <scope>NUCLEOTIDE SEQUENCE</scope>
</reference>
<accession>A0ABP0VK44</accession>
<proteinExistence type="predicted"/>
<organism evidence="2 3">
    <name type="scientific">Sphagnum jensenii</name>
    <dbReference type="NCBI Taxonomy" id="128206"/>
    <lineage>
        <taxon>Eukaryota</taxon>
        <taxon>Viridiplantae</taxon>
        <taxon>Streptophyta</taxon>
        <taxon>Embryophyta</taxon>
        <taxon>Bryophyta</taxon>
        <taxon>Sphagnophytina</taxon>
        <taxon>Sphagnopsida</taxon>
        <taxon>Sphagnales</taxon>
        <taxon>Sphagnaceae</taxon>
        <taxon>Sphagnum</taxon>
    </lineage>
</organism>
<dbReference type="InterPro" id="IPR014113">
    <property type="entry name" value="T4SS_TrbC_subgr"/>
</dbReference>
<name>A0ABP0VK44_9BRYO</name>
<feature type="compositionally biased region" description="Polar residues" evidence="1">
    <location>
        <begin position="68"/>
        <end position="78"/>
    </location>
</feature>
<comment type="caution">
    <text evidence="2">The sequence shown here is derived from an EMBL/GenBank/DDBJ whole genome shotgun (WGS) entry which is preliminary data.</text>
</comment>
<evidence type="ECO:0000313" key="3">
    <source>
        <dbReference type="Proteomes" id="UP001497444"/>
    </source>
</evidence>
<dbReference type="InterPro" id="IPR019106">
    <property type="entry name" value="T4SS_TrbC"/>
</dbReference>
<evidence type="ECO:0000256" key="1">
    <source>
        <dbReference type="SAM" id="MobiDB-lite"/>
    </source>
</evidence>
<dbReference type="Pfam" id="PF09673">
    <property type="entry name" value="TrbC_Ftype"/>
    <property type="match status" value="1"/>
</dbReference>
<protein>
    <recommendedName>
        <fullName evidence="4">Type-F conjugative transfer system pilin assembly protein TrbC</fullName>
    </recommendedName>
</protein>
<dbReference type="Proteomes" id="UP001497444">
    <property type="component" value="Unassembled WGS sequence"/>
</dbReference>
<dbReference type="NCBIfam" id="TIGR02742">
    <property type="entry name" value="TrbC_Ftype"/>
    <property type="match status" value="1"/>
</dbReference>